<dbReference type="EMBL" id="AP019835">
    <property type="protein sequence ID" value="BBM49570.1"/>
    <property type="molecule type" value="Genomic_DNA"/>
</dbReference>
<organism evidence="1 2">
    <name type="scientific">Leptotrichia wadei</name>
    <dbReference type="NCBI Taxonomy" id="157687"/>
    <lineage>
        <taxon>Bacteria</taxon>
        <taxon>Fusobacteriati</taxon>
        <taxon>Fusobacteriota</taxon>
        <taxon>Fusobacteriia</taxon>
        <taxon>Fusobacteriales</taxon>
        <taxon>Leptotrichiaceae</taxon>
        <taxon>Leptotrichia</taxon>
    </lineage>
</organism>
<protein>
    <submittedName>
        <fullName evidence="1">Uncharacterized protein</fullName>
    </submittedName>
</protein>
<accession>A0A510KD15</accession>
<evidence type="ECO:0000313" key="1">
    <source>
        <dbReference type="EMBL" id="BBM49570.1"/>
    </source>
</evidence>
<sequence>MENTFEINKIIDMDMETLKSINSAFSSDQIEDVKFIFHKETPAYSKILKLFNEILDINEKTEQKKKIFLVNVNQEIYNLIKNLRDLKDLKRKSEASNKM</sequence>
<evidence type="ECO:0000313" key="2">
    <source>
        <dbReference type="Proteomes" id="UP000321501"/>
    </source>
</evidence>
<gene>
    <name evidence="1" type="ORF">JMUB3934_0865</name>
</gene>
<reference evidence="1 2" key="1">
    <citation type="submission" date="2019-07" db="EMBL/GenBank/DDBJ databases">
        <title>Complete Genome Sequence of Leptotrichia wadei Strain JMUB3934.</title>
        <authorList>
            <person name="Watanabe S."/>
            <person name="Cui L."/>
        </authorList>
    </citation>
    <scope>NUCLEOTIDE SEQUENCE [LARGE SCALE GENOMIC DNA]</scope>
    <source>
        <strain evidence="1 2">JMUB3934</strain>
    </source>
</reference>
<dbReference type="RefSeq" id="WP_146964130.1">
    <property type="nucleotide sequence ID" value="NZ_AP019835.1"/>
</dbReference>
<dbReference type="Proteomes" id="UP000321501">
    <property type="component" value="Chromosome"/>
</dbReference>
<dbReference type="AlphaFoldDB" id="A0A510KD15"/>
<name>A0A510KD15_9FUSO</name>
<proteinExistence type="predicted"/>